<reference evidence="2 3" key="1">
    <citation type="submission" date="2020-08" db="EMBL/GenBank/DDBJ databases">
        <title>Genomic Encyclopedia of Type Strains, Phase IV (KMG-IV): sequencing the most valuable type-strain genomes for metagenomic binning, comparative biology and taxonomic classification.</title>
        <authorList>
            <person name="Goeker M."/>
        </authorList>
    </citation>
    <scope>NUCLEOTIDE SEQUENCE [LARGE SCALE GENOMIC DNA]</scope>
    <source>
        <strain evidence="2 3">DSM 11275</strain>
    </source>
</reference>
<evidence type="ECO:0000313" key="2">
    <source>
        <dbReference type="EMBL" id="MBB5143195.1"/>
    </source>
</evidence>
<proteinExistence type="predicted"/>
<comment type="caution">
    <text evidence="2">The sequence shown here is derived from an EMBL/GenBank/DDBJ whole genome shotgun (WGS) entry which is preliminary data.</text>
</comment>
<name>A0A7W8FFZ3_9BACT</name>
<organism evidence="2 3">
    <name type="scientific">Desulfovibrio intestinalis</name>
    <dbReference type="NCBI Taxonomy" id="58621"/>
    <lineage>
        <taxon>Bacteria</taxon>
        <taxon>Pseudomonadati</taxon>
        <taxon>Thermodesulfobacteriota</taxon>
        <taxon>Desulfovibrionia</taxon>
        <taxon>Desulfovibrionales</taxon>
        <taxon>Desulfovibrionaceae</taxon>
        <taxon>Desulfovibrio</taxon>
    </lineage>
</organism>
<accession>A0A7W8FFZ3</accession>
<feature type="transmembrane region" description="Helical" evidence="1">
    <location>
        <begin position="258"/>
        <end position="280"/>
    </location>
</feature>
<evidence type="ECO:0000256" key="1">
    <source>
        <dbReference type="SAM" id="Phobius"/>
    </source>
</evidence>
<dbReference type="AlphaFoldDB" id="A0A7W8FFZ3"/>
<feature type="transmembrane region" description="Helical" evidence="1">
    <location>
        <begin position="94"/>
        <end position="115"/>
    </location>
</feature>
<keyword evidence="1" id="KW-0812">Transmembrane</keyword>
<feature type="transmembrane region" description="Helical" evidence="1">
    <location>
        <begin position="195"/>
        <end position="210"/>
    </location>
</feature>
<keyword evidence="1" id="KW-0472">Membrane</keyword>
<gene>
    <name evidence="2" type="ORF">HNQ38_001283</name>
</gene>
<keyword evidence="3" id="KW-1185">Reference proteome</keyword>
<feature type="transmembrane region" description="Helical" evidence="1">
    <location>
        <begin position="174"/>
        <end position="189"/>
    </location>
</feature>
<feature type="transmembrane region" description="Helical" evidence="1">
    <location>
        <begin position="152"/>
        <end position="169"/>
    </location>
</feature>
<keyword evidence="1" id="KW-1133">Transmembrane helix</keyword>
<feature type="transmembrane region" description="Helical" evidence="1">
    <location>
        <begin position="314"/>
        <end position="333"/>
    </location>
</feature>
<dbReference type="EMBL" id="JACHGO010000003">
    <property type="protein sequence ID" value="MBB5143195.1"/>
    <property type="molecule type" value="Genomic_DNA"/>
</dbReference>
<evidence type="ECO:0000313" key="3">
    <source>
        <dbReference type="Proteomes" id="UP000539075"/>
    </source>
</evidence>
<feature type="transmembrane region" description="Helical" evidence="1">
    <location>
        <begin position="21"/>
        <end position="42"/>
    </location>
</feature>
<protein>
    <recommendedName>
        <fullName evidence="4">Glycosyltransferase RgtA/B/C/D-like domain-containing protein</fullName>
    </recommendedName>
</protein>
<feature type="transmembrane region" description="Helical" evidence="1">
    <location>
        <begin position="219"/>
        <end position="238"/>
    </location>
</feature>
<sequence length="480" mass="55976">MDAKPAMIDASGVNSADMRPSVFFLCVFLFCASLLILGYSVIFSPLDHDEYEHLYSAYLMLQGQIPYRDFFQHHHFLYWIFLAPFVKNFPDTYYLLYIGRSLSLCALLITAFYTYKISILKGGDKKSVFLFVTVLLSIDMIVHSSLLVRPDIFMVGAFFSGLYYYIIYLKNKNLLCLVLSFLLFFASFLFLQKAVFLLFGFCLCAIYQLYKKELYLRDFLIALVLPLSVLGYLLYFMSEEHVLVDYFELNWLFNFKISMVYGWVRLKLPLFFCSISLIIAEVRIIKRAPFQFTSIIFLGFCVFFALLPTPYEQYYIPLFPFLVITLSSSFSILQDRKIKNAIVALLLLLVFYNAVQNVSSFVMDGMDGCVKRQYDIVLRVTSEDEEILGSHEVCPVRRDVQGYYWHNLELSQLDTEHFSRGKELYDIPELIMAKSPKVLWVDFVDGYFNDSGFKDFIEQNYTKICNIYVAKSIPPEVYQN</sequence>
<feature type="transmembrane region" description="Helical" evidence="1">
    <location>
        <begin position="292"/>
        <end position="308"/>
    </location>
</feature>
<dbReference type="Proteomes" id="UP000539075">
    <property type="component" value="Unassembled WGS sequence"/>
</dbReference>
<feature type="transmembrane region" description="Helical" evidence="1">
    <location>
        <begin position="127"/>
        <end position="146"/>
    </location>
</feature>
<dbReference type="RefSeq" id="WP_183718542.1">
    <property type="nucleotide sequence ID" value="NZ_JACHGO010000003.1"/>
</dbReference>
<evidence type="ECO:0008006" key="4">
    <source>
        <dbReference type="Google" id="ProtNLM"/>
    </source>
</evidence>
<feature type="transmembrane region" description="Helical" evidence="1">
    <location>
        <begin position="340"/>
        <end position="363"/>
    </location>
</feature>